<dbReference type="Pfam" id="PF09913">
    <property type="entry name" value="DUF2142"/>
    <property type="match status" value="1"/>
</dbReference>
<gene>
    <name evidence="2" type="ORF">BPULL_0656</name>
</gene>
<evidence type="ECO:0008006" key="4">
    <source>
        <dbReference type="Google" id="ProtNLM"/>
    </source>
</evidence>
<feature type="transmembrane region" description="Helical" evidence="1">
    <location>
        <begin position="158"/>
        <end position="176"/>
    </location>
</feature>
<feature type="transmembrane region" description="Helical" evidence="1">
    <location>
        <begin position="196"/>
        <end position="216"/>
    </location>
</feature>
<reference evidence="2 3" key="1">
    <citation type="submission" date="2014-03" db="EMBL/GenBank/DDBJ databases">
        <title>Genomics of Bifidobacteria.</title>
        <authorList>
            <person name="Ventura M."/>
            <person name="Milani C."/>
            <person name="Lugli G.A."/>
        </authorList>
    </citation>
    <scope>NUCLEOTIDE SEQUENCE [LARGE SCALE GENOMIC DNA]</scope>
    <source>
        <strain evidence="2 3">LMG 21816</strain>
    </source>
</reference>
<accession>A0A7V8HRB1</accession>
<dbReference type="AlphaFoldDB" id="A0A7V8HRB1"/>
<evidence type="ECO:0000313" key="3">
    <source>
        <dbReference type="Proteomes" id="UP000029109"/>
    </source>
</evidence>
<protein>
    <recommendedName>
        <fullName evidence="4">DUF2142 domain-containing protein</fullName>
    </recommendedName>
</protein>
<feature type="transmembrane region" description="Helical" evidence="1">
    <location>
        <begin position="12"/>
        <end position="31"/>
    </location>
</feature>
<dbReference type="Proteomes" id="UP000029109">
    <property type="component" value="Unassembled WGS sequence"/>
</dbReference>
<dbReference type="EMBL" id="JGZJ01000004">
    <property type="protein sequence ID" value="KFI83916.1"/>
    <property type="molecule type" value="Genomic_DNA"/>
</dbReference>
<name>A0A7V8HRB1_9BIFI</name>
<keyword evidence="1" id="KW-1133">Transmembrane helix</keyword>
<keyword evidence="1" id="KW-0812">Transmembrane</keyword>
<evidence type="ECO:0000313" key="2">
    <source>
        <dbReference type="EMBL" id="KFI83916.1"/>
    </source>
</evidence>
<dbReference type="InterPro" id="IPR018674">
    <property type="entry name" value="DUF2142_membrane"/>
</dbReference>
<comment type="caution">
    <text evidence="2">The sequence shown here is derived from an EMBL/GenBank/DDBJ whole genome shotgun (WGS) entry which is preliminary data.</text>
</comment>
<organism evidence="2 3">
    <name type="scientific">Bifidobacterium pullorum</name>
    <dbReference type="NCBI Taxonomy" id="78448"/>
    <lineage>
        <taxon>Bacteria</taxon>
        <taxon>Bacillati</taxon>
        <taxon>Actinomycetota</taxon>
        <taxon>Actinomycetes</taxon>
        <taxon>Bifidobacteriales</taxon>
        <taxon>Bifidobacteriaceae</taxon>
        <taxon>Bifidobacterium</taxon>
    </lineage>
</organism>
<evidence type="ECO:0000256" key="1">
    <source>
        <dbReference type="SAM" id="Phobius"/>
    </source>
</evidence>
<proteinExistence type="predicted"/>
<sequence length="538" mass="59253">MRAVWLGIVRSPHVVYLILAVIFTSVFITAIPPMTTPDAPQHFTRAYAISVGKIAPSEQGPGTFGNSLADESTFNLEVGFQPTSDGYYLPQSIVAYAMGAEYATSPLAINAAHPGEAFVYENQTEGTSPVAYLPQVLALLIGRLFTDSPAALAYLQEVMLATIWIVGMTVVIRIVPFGKWPLLLIALLPTQIQDSFQLGADVMTSLPFVFVAALLIRRVSCARPDAPGTIPEFTLMSILAIMATQAKVVMLPAVLLLLAYPLGFTYIDYGKGTFLTSLWKRLLGVIPAIVGILLWSQYAQRIGRGLHDVYIVAPRPSGTARILSHRRIHRLVEVLCAMGMQPVRLSRAHLRLAVRGRADTRHDRTCGPVHCRNDDLHMQQYTAVFRIISNEKRGTRCRCPIRPATSCQIDHQYRMYHHCAGRSGSHSVVDVHHLDANRRIRITRRTGTIPASLPVRARNTGAAETVPCQRHADSRPMHRHSDHPVLHIYCGHTALVLFNRESLRLMAPSANVTGPNLFSMESPCTVTVYGADVHSPAT</sequence>
<keyword evidence="1" id="KW-0472">Membrane</keyword>
<feature type="transmembrane region" description="Helical" evidence="1">
    <location>
        <begin position="278"/>
        <end position="296"/>
    </location>
</feature>
<feature type="transmembrane region" description="Helical" evidence="1">
    <location>
        <begin position="129"/>
        <end position="146"/>
    </location>
</feature>